<gene>
    <name evidence="1" type="ORF">M011DRAFT_472664</name>
</gene>
<evidence type="ECO:0000313" key="1">
    <source>
        <dbReference type="EMBL" id="KAF2741947.1"/>
    </source>
</evidence>
<dbReference type="Proteomes" id="UP000799440">
    <property type="component" value="Unassembled WGS sequence"/>
</dbReference>
<dbReference type="AlphaFoldDB" id="A0A6A6UY70"/>
<organism evidence="1 2">
    <name type="scientific">Sporormia fimetaria CBS 119925</name>
    <dbReference type="NCBI Taxonomy" id="1340428"/>
    <lineage>
        <taxon>Eukaryota</taxon>
        <taxon>Fungi</taxon>
        <taxon>Dikarya</taxon>
        <taxon>Ascomycota</taxon>
        <taxon>Pezizomycotina</taxon>
        <taxon>Dothideomycetes</taxon>
        <taxon>Pleosporomycetidae</taxon>
        <taxon>Pleosporales</taxon>
        <taxon>Sporormiaceae</taxon>
        <taxon>Sporormia</taxon>
    </lineage>
</organism>
<evidence type="ECO:0000313" key="2">
    <source>
        <dbReference type="Proteomes" id="UP000799440"/>
    </source>
</evidence>
<protein>
    <submittedName>
        <fullName evidence="1">Uncharacterized protein</fullName>
    </submittedName>
</protein>
<keyword evidence="2" id="KW-1185">Reference proteome</keyword>
<accession>A0A6A6UY70</accession>
<name>A0A6A6UY70_9PLEO</name>
<dbReference type="EMBL" id="MU006619">
    <property type="protein sequence ID" value="KAF2741947.1"/>
    <property type="molecule type" value="Genomic_DNA"/>
</dbReference>
<reference evidence="1" key="1">
    <citation type="journal article" date="2020" name="Stud. Mycol.">
        <title>101 Dothideomycetes genomes: a test case for predicting lifestyles and emergence of pathogens.</title>
        <authorList>
            <person name="Haridas S."/>
            <person name="Albert R."/>
            <person name="Binder M."/>
            <person name="Bloem J."/>
            <person name="Labutti K."/>
            <person name="Salamov A."/>
            <person name="Andreopoulos B."/>
            <person name="Baker S."/>
            <person name="Barry K."/>
            <person name="Bills G."/>
            <person name="Bluhm B."/>
            <person name="Cannon C."/>
            <person name="Castanera R."/>
            <person name="Culley D."/>
            <person name="Daum C."/>
            <person name="Ezra D."/>
            <person name="Gonzalez J."/>
            <person name="Henrissat B."/>
            <person name="Kuo A."/>
            <person name="Liang C."/>
            <person name="Lipzen A."/>
            <person name="Lutzoni F."/>
            <person name="Magnuson J."/>
            <person name="Mondo S."/>
            <person name="Nolan M."/>
            <person name="Ohm R."/>
            <person name="Pangilinan J."/>
            <person name="Park H.-J."/>
            <person name="Ramirez L."/>
            <person name="Alfaro M."/>
            <person name="Sun H."/>
            <person name="Tritt A."/>
            <person name="Yoshinaga Y."/>
            <person name="Zwiers L.-H."/>
            <person name="Turgeon B."/>
            <person name="Goodwin S."/>
            <person name="Spatafora J."/>
            <person name="Crous P."/>
            <person name="Grigoriev I."/>
        </authorList>
    </citation>
    <scope>NUCLEOTIDE SEQUENCE</scope>
    <source>
        <strain evidence="1">CBS 119925</strain>
    </source>
</reference>
<proteinExistence type="predicted"/>
<sequence length="114" mass="12667">MPGQLSTAQHSTLRPTSLVLVIKKNNCSVRTISSQTCVLTVQFSGTLENTLSSTYNTHLERSTPPYHPSHYPSQHSFLTHTPTHLTQTPSKLSPLLLSTLSQIHQPTLQLFFLS</sequence>